<dbReference type="InterPro" id="IPR001667">
    <property type="entry name" value="DDH_dom"/>
</dbReference>
<sequence length="498" mass="53862">MTTRLFLGCGAFGRRLVEGLEERPGSLLVLTDEDSRVTSLREDGIHAEAMAVEDPEAVRARAGEVDTVVVAGDDPERNRRLAAVASEAYPDAFVLGYVGDHAAPADRAALDGLVDRTVDLGKSVSDSLAGSIDESGYRTRRLQRVLRRLDGPLAVVTHDNPDPDAIASAVALERLAERAGVESEVCYYGAISHQENRAFVNLLDFRLTNLDPDADLSRFGSVALVDHSRPGVNDGLPPETDVALVLDHHPPREPVEARFVDLRSNVGATSTLLTDYLRRLELEPNEELATGLLFGIRVDTNDFAREVCVEDFEAASYLLEFANVDTLAKVESPSMSPETLDTIGSAIDNRVVEADVLVSCVGSAPDRDALAQAADKLLDLEDVTTTFVFGYTDEMVYASARARGTDIDLGETLREAFDQVGSAGGHADMAGAQLPIGMLVDPEDEEPFEAVREVVAERFFETLELRPTRRSPDAFDDGRYAGPESGPRPEGHLGTDGR</sequence>
<dbReference type="Pfam" id="PF02272">
    <property type="entry name" value="DHHA1"/>
    <property type="match status" value="1"/>
</dbReference>
<dbReference type="GeneID" id="74941361"/>
<dbReference type="GO" id="GO:0006813">
    <property type="term" value="P:potassium ion transport"/>
    <property type="evidence" value="ECO:0007669"/>
    <property type="project" value="InterPro"/>
</dbReference>
<feature type="domain" description="DHHA1" evidence="4">
    <location>
        <begin position="355"/>
        <end position="436"/>
    </location>
</feature>
<dbReference type="Pfam" id="PF02254">
    <property type="entry name" value="TrkA_N"/>
    <property type="match status" value="1"/>
</dbReference>
<dbReference type="InterPro" id="IPR038763">
    <property type="entry name" value="DHH_sf"/>
</dbReference>
<gene>
    <name evidence="5" type="ORF">N0B31_03025</name>
</gene>
<feature type="domain" description="RCK N-terminal" evidence="3">
    <location>
        <begin position="7"/>
        <end position="93"/>
    </location>
</feature>
<dbReference type="Pfam" id="PF01368">
    <property type="entry name" value="DHH"/>
    <property type="match status" value="1"/>
</dbReference>
<feature type="compositionally biased region" description="Basic and acidic residues" evidence="1">
    <location>
        <begin position="466"/>
        <end position="479"/>
    </location>
</feature>
<feature type="region of interest" description="Disordered" evidence="1">
    <location>
        <begin position="466"/>
        <end position="498"/>
    </location>
</feature>
<dbReference type="InterPro" id="IPR051319">
    <property type="entry name" value="Oligoribo/pAp-PDE_c-di-AMP_PDE"/>
</dbReference>
<accession>A0A9E7UBJ9</accession>
<evidence type="ECO:0000259" key="3">
    <source>
        <dbReference type="Pfam" id="PF02254"/>
    </source>
</evidence>
<evidence type="ECO:0000313" key="5">
    <source>
        <dbReference type="EMBL" id="UWM55263.1"/>
    </source>
</evidence>
<feature type="domain" description="DDH" evidence="2">
    <location>
        <begin position="154"/>
        <end position="296"/>
    </location>
</feature>
<feature type="compositionally biased region" description="Basic and acidic residues" evidence="1">
    <location>
        <begin position="487"/>
        <end position="498"/>
    </location>
</feature>
<dbReference type="SUPFAM" id="SSF51735">
    <property type="entry name" value="NAD(P)-binding Rossmann-fold domains"/>
    <property type="match status" value="1"/>
</dbReference>
<dbReference type="InterPro" id="IPR003156">
    <property type="entry name" value="DHHA1_dom"/>
</dbReference>
<dbReference type="Gene3D" id="3.90.1640.10">
    <property type="entry name" value="inorganic pyrophosphatase (n-terminal core)"/>
    <property type="match status" value="1"/>
</dbReference>
<dbReference type="SUPFAM" id="SSF64182">
    <property type="entry name" value="DHH phosphoesterases"/>
    <property type="match status" value="1"/>
</dbReference>
<name>A0A9E7UBJ9_9EURY</name>
<evidence type="ECO:0000256" key="1">
    <source>
        <dbReference type="SAM" id="MobiDB-lite"/>
    </source>
</evidence>
<dbReference type="Proteomes" id="UP001057580">
    <property type="component" value="Chromosome"/>
</dbReference>
<dbReference type="PANTHER" id="PTHR47618">
    <property type="entry name" value="BIFUNCTIONAL OLIGORIBONUCLEASE AND PAP PHOSPHATASE NRNA"/>
    <property type="match status" value="1"/>
</dbReference>
<evidence type="ECO:0000259" key="2">
    <source>
        <dbReference type="Pfam" id="PF01368"/>
    </source>
</evidence>
<dbReference type="PANTHER" id="PTHR47618:SF1">
    <property type="entry name" value="BIFUNCTIONAL OLIGORIBONUCLEASE AND PAP PHOSPHATASE NRNA"/>
    <property type="match status" value="1"/>
</dbReference>
<keyword evidence="6" id="KW-1185">Reference proteome</keyword>
<evidence type="ECO:0000259" key="4">
    <source>
        <dbReference type="Pfam" id="PF02272"/>
    </source>
</evidence>
<dbReference type="InterPro" id="IPR003148">
    <property type="entry name" value="RCK_N"/>
</dbReference>
<evidence type="ECO:0000313" key="6">
    <source>
        <dbReference type="Proteomes" id="UP001057580"/>
    </source>
</evidence>
<protein>
    <submittedName>
        <fullName evidence="5">DHH family phosphoesterase</fullName>
    </submittedName>
</protein>
<organism evidence="5 6">
    <name type="scientific">Salinirubellus salinus</name>
    <dbReference type="NCBI Taxonomy" id="1364945"/>
    <lineage>
        <taxon>Archaea</taxon>
        <taxon>Methanobacteriati</taxon>
        <taxon>Methanobacteriota</taxon>
        <taxon>Stenosarchaea group</taxon>
        <taxon>Halobacteria</taxon>
        <taxon>Halobacteriales</taxon>
        <taxon>Natronomonadaceae</taxon>
        <taxon>Salinirubellus</taxon>
    </lineage>
</organism>
<reference evidence="5" key="1">
    <citation type="submission" date="2022-09" db="EMBL/GenBank/DDBJ databases">
        <title>Diverse halophilic archaea isolated from saline environments.</title>
        <authorList>
            <person name="Cui H.-L."/>
        </authorList>
    </citation>
    <scope>NUCLEOTIDE SEQUENCE</scope>
    <source>
        <strain evidence="5">ZS-35-S2</strain>
    </source>
</reference>
<proteinExistence type="predicted"/>
<dbReference type="InterPro" id="IPR036291">
    <property type="entry name" value="NAD(P)-bd_dom_sf"/>
</dbReference>
<dbReference type="Gene3D" id="3.40.50.720">
    <property type="entry name" value="NAD(P)-binding Rossmann-like Domain"/>
    <property type="match status" value="1"/>
</dbReference>
<dbReference type="GO" id="GO:0003676">
    <property type="term" value="F:nucleic acid binding"/>
    <property type="evidence" value="ECO:0007669"/>
    <property type="project" value="InterPro"/>
</dbReference>
<dbReference type="EMBL" id="CP104003">
    <property type="protein sequence ID" value="UWM55263.1"/>
    <property type="molecule type" value="Genomic_DNA"/>
</dbReference>
<dbReference type="KEGG" id="ssai:N0B31_03025"/>
<dbReference type="RefSeq" id="WP_260594317.1">
    <property type="nucleotide sequence ID" value="NZ_CP104003.1"/>
</dbReference>
<dbReference type="AlphaFoldDB" id="A0A9E7UBJ9"/>